<gene>
    <name evidence="1" type="ORF">JKG61_20145</name>
</gene>
<evidence type="ECO:0000313" key="1">
    <source>
        <dbReference type="EMBL" id="MBL1411081.1"/>
    </source>
</evidence>
<name>A0ABS1R8N6_9SPHI</name>
<reference evidence="1 2" key="1">
    <citation type="submission" date="2021-01" db="EMBL/GenBank/DDBJ databases">
        <title>C459-1 draft genome sequence.</title>
        <authorList>
            <person name="Zhang X.-F."/>
        </authorList>
    </citation>
    <scope>NUCLEOTIDE SEQUENCE [LARGE SCALE GENOMIC DNA]</scope>
    <source>
        <strain evidence="2">C459-1</strain>
    </source>
</reference>
<accession>A0ABS1R8N6</accession>
<comment type="caution">
    <text evidence="1">The sequence shown here is derived from an EMBL/GenBank/DDBJ whole genome shotgun (WGS) entry which is preliminary data.</text>
</comment>
<protein>
    <submittedName>
        <fullName evidence="1">DUF2185 domain-containing protein</fullName>
    </submittedName>
</protein>
<keyword evidence="2" id="KW-1185">Reference proteome</keyword>
<evidence type="ECO:0000313" key="2">
    <source>
        <dbReference type="Proteomes" id="UP000625283"/>
    </source>
</evidence>
<dbReference type="Proteomes" id="UP000625283">
    <property type="component" value="Unassembled WGS sequence"/>
</dbReference>
<sequence>MTDHKNIAVLTTKGVFFENMPISYVFRHADDGMWEFRENKDKVQDSEIRVVSLEEVINRDKTIREILDLPLGYYAFRIDCESQWEIKPIQTELLK</sequence>
<organism evidence="1 2">
    <name type="scientific">Sphingobacterium faecale</name>
    <dbReference type="NCBI Taxonomy" id="2803775"/>
    <lineage>
        <taxon>Bacteria</taxon>
        <taxon>Pseudomonadati</taxon>
        <taxon>Bacteroidota</taxon>
        <taxon>Sphingobacteriia</taxon>
        <taxon>Sphingobacteriales</taxon>
        <taxon>Sphingobacteriaceae</taxon>
        <taxon>Sphingobacterium</taxon>
    </lineage>
</organism>
<proteinExistence type="predicted"/>
<dbReference type="EMBL" id="JAERTY010000012">
    <property type="protein sequence ID" value="MBL1411081.1"/>
    <property type="molecule type" value="Genomic_DNA"/>
</dbReference>
<dbReference type="RefSeq" id="WP_202104814.1">
    <property type="nucleotide sequence ID" value="NZ_JAERTY010000012.1"/>
</dbReference>